<reference evidence="2 3" key="1">
    <citation type="journal article" date="2013" name="Int. J. Syst. Evol. Microbiol.">
        <title>Ilumatobacter nonamiense sp. nov. and Ilumatobacter coccineum sp. nov., isolated from seashore sand.</title>
        <authorList>
            <person name="Matsumoto A."/>
            <person name="Kasai H."/>
            <person name="Matsuo Y."/>
            <person name="Shizuri Y."/>
            <person name="Ichikawa N."/>
            <person name="Fujita N."/>
            <person name="Omura S."/>
            <person name="Takahashi Y."/>
        </authorList>
    </citation>
    <scope>NUCLEOTIDE SEQUENCE [LARGE SCALE GENOMIC DNA]</scope>
    <source>
        <strain evidence="3">NBRC 103263 / KCTC 29153 / YM16-304</strain>
    </source>
</reference>
<dbReference type="RefSeq" id="WP_015443611.1">
    <property type="nucleotide sequence ID" value="NC_020520.1"/>
</dbReference>
<feature type="region of interest" description="Disordered" evidence="1">
    <location>
        <begin position="1"/>
        <end position="32"/>
    </location>
</feature>
<organism evidence="2 3">
    <name type="scientific">Ilumatobacter coccineus (strain NBRC 103263 / KCTC 29153 / YM16-304)</name>
    <dbReference type="NCBI Taxonomy" id="1313172"/>
    <lineage>
        <taxon>Bacteria</taxon>
        <taxon>Bacillati</taxon>
        <taxon>Actinomycetota</taxon>
        <taxon>Acidimicrobiia</taxon>
        <taxon>Acidimicrobiales</taxon>
        <taxon>Ilumatobacteraceae</taxon>
        <taxon>Ilumatobacter</taxon>
    </lineage>
</organism>
<dbReference type="Proteomes" id="UP000011863">
    <property type="component" value="Chromosome"/>
</dbReference>
<feature type="compositionally biased region" description="Basic and acidic residues" evidence="1">
    <location>
        <begin position="9"/>
        <end position="19"/>
    </location>
</feature>
<proteinExistence type="predicted"/>
<dbReference type="EMBL" id="AP012057">
    <property type="protein sequence ID" value="BAN04364.1"/>
    <property type="molecule type" value="Genomic_DNA"/>
</dbReference>
<sequence>MTRRISAARRPDPGHRDSGLDPDLLVDDHVDDDGAEVDPDRLSVCAYWRCGELFERRTANQRYCRKACRSRQNKWQRAVERRRLRSGG</sequence>
<keyword evidence="3" id="KW-1185">Reference proteome</keyword>
<dbReference type="AlphaFoldDB" id="A0A6C7E9M9"/>
<evidence type="ECO:0000256" key="1">
    <source>
        <dbReference type="SAM" id="MobiDB-lite"/>
    </source>
</evidence>
<protein>
    <recommendedName>
        <fullName evidence="4">Zinc finger CGNR domain-containing protein</fullName>
    </recommendedName>
</protein>
<evidence type="ECO:0000313" key="3">
    <source>
        <dbReference type="Proteomes" id="UP000011863"/>
    </source>
</evidence>
<name>A0A6C7E9M9_ILUCY</name>
<gene>
    <name evidence="2" type="ORF">YM304_40500</name>
</gene>
<evidence type="ECO:0008006" key="4">
    <source>
        <dbReference type="Google" id="ProtNLM"/>
    </source>
</evidence>
<evidence type="ECO:0000313" key="2">
    <source>
        <dbReference type="EMBL" id="BAN04364.1"/>
    </source>
</evidence>
<dbReference type="KEGG" id="aym:YM304_40500"/>
<accession>A0A6C7E9M9</accession>